<comment type="caution">
    <text evidence="3">The sequence shown here is derived from an EMBL/GenBank/DDBJ whole genome shotgun (WGS) entry which is preliminary data.</text>
</comment>
<dbReference type="PROSITE" id="PS00108">
    <property type="entry name" value="PROTEIN_KINASE_ST"/>
    <property type="match status" value="1"/>
</dbReference>
<dbReference type="InterPro" id="IPR011009">
    <property type="entry name" value="Kinase-like_dom_sf"/>
</dbReference>
<gene>
    <name evidence="3" type="ORF">GPECTOR_43g914</name>
</gene>
<dbReference type="EMBL" id="LSYV01000044">
    <property type="protein sequence ID" value="KXZ46478.1"/>
    <property type="molecule type" value="Genomic_DNA"/>
</dbReference>
<dbReference type="InterPro" id="IPR001245">
    <property type="entry name" value="Ser-Thr/Tyr_kinase_cat_dom"/>
</dbReference>
<dbReference type="GO" id="GO:0007165">
    <property type="term" value="P:signal transduction"/>
    <property type="evidence" value="ECO:0007669"/>
    <property type="project" value="TreeGrafter"/>
</dbReference>
<dbReference type="SMART" id="SM00220">
    <property type="entry name" value="S_TKc"/>
    <property type="match status" value="1"/>
</dbReference>
<evidence type="ECO:0000259" key="2">
    <source>
        <dbReference type="PROSITE" id="PS50011"/>
    </source>
</evidence>
<evidence type="ECO:0000313" key="3">
    <source>
        <dbReference type="EMBL" id="KXZ46478.1"/>
    </source>
</evidence>
<evidence type="ECO:0000256" key="1">
    <source>
        <dbReference type="SAM" id="MobiDB-lite"/>
    </source>
</evidence>
<dbReference type="PANTHER" id="PTHR23257">
    <property type="entry name" value="SERINE-THREONINE PROTEIN KINASE"/>
    <property type="match status" value="1"/>
</dbReference>
<dbReference type="InterPro" id="IPR050167">
    <property type="entry name" value="Ser_Thr_protein_kinase"/>
</dbReference>
<dbReference type="OrthoDB" id="5979581at2759"/>
<keyword evidence="4" id="KW-1185">Reference proteome</keyword>
<dbReference type="SUPFAM" id="SSF56112">
    <property type="entry name" value="Protein kinase-like (PK-like)"/>
    <property type="match status" value="1"/>
</dbReference>
<dbReference type="PROSITE" id="PS50011">
    <property type="entry name" value="PROTEIN_KINASE_DOM"/>
    <property type="match status" value="1"/>
</dbReference>
<feature type="region of interest" description="Disordered" evidence="1">
    <location>
        <begin position="216"/>
        <end position="275"/>
    </location>
</feature>
<dbReference type="GO" id="GO:0005524">
    <property type="term" value="F:ATP binding"/>
    <property type="evidence" value="ECO:0007669"/>
    <property type="project" value="InterPro"/>
</dbReference>
<feature type="compositionally biased region" description="Low complexity" evidence="1">
    <location>
        <begin position="252"/>
        <end position="271"/>
    </location>
</feature>
<sequence length="553" mass="56571">MKCVRRNLVRCLGLYRVPAGFPGVGPLHEPTWGMLLEYCEGGSLRDRIASSIMMGARAYGDASALRWLTDVAAALLFLHSARPPIIHRDIKADNVLLVTAAAAAGGSDRRGGSGGGGFGGRRDAAKLADLGLHVPQSRRNPWAGSGSGDTAPDTGAAAAVAGRADTAAAAAVAVGAPCGGGQLPVGATHRPLLGGSSRSISVGVIREASLSKLFSSGRAGGDSGRGASFTAPPPDGGMKHSKTAGWAAAQPGSERGLGVSRRSLSQSRLSGATPAPPLLHRWLQVGQVRGRAAAASGPQERDPSSAASALAPLRVRKGEGRGCSPAGGALAPAANGPGALGMGGGNLRAGSATEPVPPLALQGRIASAPRLLNDAPTASRMISVRHMAAAAATAAAATIATTITTTVTAAAAAEAAEAAEAEVYCEELSVEVREVPEASFAAVLRRMSSITSLLDTPDGELPQHADYQWVYGLTGRAGSAMHIAPEVLLQQPYNTKCDVFSFGVLMYELWAHELLLLSYHRTVKAERLGIRDPLDFAHKCGTETAFVDINISP</sequence>
<dbReference type="Gene3D" id="1.10.510.10">
    <property type="entry name" value="Transferase(Phosphotransferase) domain 1"/>
    <property type="match status" value="2"/>
</dbReference>
<reference evidence="4" key="1">
    <citation type="journal article" date="2016" name="Nat. Commun.">
        <title>The Gonium pectorale genome demonstrates co-option of cell cycle regulation during the evolution of multicellularity.</title>
        <authorList>
            <person name="Hanschen E.R."/>
            <person name="Marriage T.N."/>
            <person name="Ferris P.J."/>
            <person name="Hamaji T."/>
            <person name="Toyoda A."/>
            <person name="Fujiyama A."/>
            <person name="Neme R."/>
            <person name="Noguchi H."/>
            <person name="Minakuchi Y."/>
            <person name="Suzuki M."/>
            <person name="Kawai-Toyooka H."/>
            <person name="Smith D.R."/>
            <person name="Sparks H."/>
            <person name="Anderson J."/>
            <person name="Bakaric R."/>
            <person name="Luria V."/>
            <person name="Karger A."/>
            <person name="Kirschner M.W."/>
            <person name="Durand P.M."/>
            <person name="Michod R.E."/>
            <person name="Nozaki H."/>
            <person name="Olson B.J."/>
        </authorList>
    </citation>
    <scope>NUCLEOTIDE SEQUENCE [LARGE SCALE GENOMIC DNA]</scope>
    <source>
        <strain evidence="4">NIES-2863</strain>
    </source>
</reference>
<feature type="domain" description="Protein kinase" evidence="2">
    <location>
        <begin position="1"/>
        <end position="553"/>
    </location>
</feature>
<name>A0A150G9H0_GONPE</name>
<feature type="region of interest" description="Disordered" evidence="1">
    <location>
        <begin position="136"/>
        <end position="157"/>
    </location>
</feature>
<dbReference type="STRING" id="33097.A0A150G9H0"/>
<dbReference type="InterPro" id="IPR000719">
    <property type="entry name" value="Prot_kinase_dom"/>
</dbReference>
<dbReference type="Pfam" id="PF00069">
    <property type="entry name" value="Pkinase"/>
    <property type="match status" value="1"/>
</dbReference>
<accession>A0A150G9H0</accession>
<evidence type="ECO:0000313" key="4">
    <source>
        <dbReference type="Proteomes" id="UP000075714"/>
    </source>
</evidence>
<dbReference type="GO" id="GO:0004672">
    <property type="term" value="F:protein kinase activity"/>
    <property type="evidence" value="ECO:0007669"/>
    <property type="project" value="InterPro"/>
</dbReference>
<proteinExistence type="predicted"/>
<dbReference type="AlphaFoldDB" id="A0A150G9H0"/>
<feature type="compositionally biased region" description="Low complexity" evidence="1">
    <location>
        <begin position="148"/>
        <end position="157"/>
    </location>
</feature>
<feature type="region of interest" description="Disordered" evidence="1">
    <location>
        <begin position="290"/>
        <end position="310"/>
    </location>
</feature>
<protein>
    <recommendedName>
        <fullName evidence="2">Protein kinase domain-containing protein</fullName>
    </recommendedName>
</protein>
<dbReference type="Proteomes" id="UP000075714">
    <property type="component" value="Unassembled WGS sequence"/>
</dbReference>
<dbReference type="Pfam" id="PF07714">
    <property type="entry name" value="PK_Tyr_Ser-Thr"/>
    <property type="match status" value="1"/>
</dbReference>
<organism evidence="3 4">
    <name type="scientific">Gonium pectorale</name>
    <name type="common">Green alga</name>
    <dbReference type="NCBI Taxonomy" id="33097"/>
    <lineage>
        <taxon>Eukaryota</taxon>
        <taxon>Viridiplantae</taxon>
        <taxon>Chlorophyta</taxon>
        <taxon>core chlorophytes</taxon>
        <taxon>Chlorophyceae</taxon>
        <taxon>CS clade</taxon>
        <taxon>Chlamydomonadales</taxon>
        <taxon>Volvocaceae</taxon>
        <taxon>Gonium</taxon>
    </lineage>
</organism>
<dbReference type="GO" id="GO:0005737">
    <property type="term" value="C:cytoplasm"/>
    <property type="evidence" value="ECO:0007669"/>
    <property type="project" value="TreeGrafter"/>
</dbReference>
<dbReference type="InterPro" id="IPR008271">
    <property type="entry name" value="Ser/Thr_kinase_AS"/>
</dbReference>